<dbReference type="EMBL" id="WINI01000004">
    <property type="protein sequence ID" value="MQR00968.1"/>
    <property type="molecule type" value="Genomic_DNA"/>
</dbReference>
<evidence type="ECO:0000313" key="3">
    <source>
        <dbReference type="Proteomes" id="UP000451565"/>
    </source>
</evidence>
<evidence type="ECO:0008006" key="4">
    <source>
        <dbReference type="Google" id="ProtNLM"/>
    </source>
</evidence>
<name>A0A843YTY8_9BURK</name>
<dbReference type="Proteomes" id="UP000451565">
    <property type="component" value="Unassembled WGS sequence"/>
</dbReference>
<keyword evidence="1" id="KW-0732">Signal</keyword>
<feature type="chain" id="PRO_5032662837" description="Lysozyme inhibitor LprI N-terminal domain-containing protein" evidence="1">
    <location>
        <begin position="22"/>
        <end position="140"/>
    </location>
</feature>
<accession>A0A843YTY8</accession>
<protein>
    <recommendedName>
        <fullName evidence="4">Lysozyme inhibitor LprI N-terminal domain-containing protein</fullName>
    </recommendedName>
</protein>
<keyword evidence="3" id="KW-1185">Reference proteome</keyword>
<proteinExistence type="predicted"/>
<comment type="caution">
    <text evidence="2">The sequence shown here is derived from an EMBL/GenBank/DDBJ whole genome shotgun (WGS) entry which is preliminary data.</text>
</comment>
<dbReference type="OrthoDB" id="9097996at2"/>
<dbReference type="AlphaFoldDB" id="A0A843YTY8"/>
<organism evidence="2 3">
    <name type="scientific">Glaciimonas soli</name>
    <dbReference type="NCBI Taxonomy" id="2590999"/>
    <lineage>
        <taxon>Bacteria</taxon>
        <taxon>Pseudomonadati</taxon>
        <taxon>Pseudomonadota</taxon>
        <taxon>Betaproteobacteria</taxon>
        <taxon>Burkholderiales</taxon>
        <taxon>Oxalobacteraceae</taxon>
        <taxon>Glaciimonas</taxon>
    </lineage>
</organism>
<sequence length="140" mass="16030">MQAIKFCAITLLIFFISNSYAATTNPECLNHLGGAFADVECYNGLSNDLIEENKILINKISSTIPAENPNKNLLKQYAHQQKESKKYCQLSRDSLNAWVTEKPASNPRYFYYDAAYYQCVYDNNKYSNGFLKEILKNTTQ</sequence>
<reference evidence="2 3" key="1">
    <citation type="submission" date="2019-10" db="EMBL/GenBank/DDBJ databases">
        <title>Glaciimonas soli sp. nov., a psychrophilic bacterium isolated from the forest soil of a high elevation mountain in Taiwan.</title>
        <authorList>
            <person name="Wang L.-T."/>
            <person name="Shieh W.Y."/>
        </authorList>
    </citation>
    <scope>NUCLEOTIDE SEQUENCE [LARGE SCALE GENOMIC DNA]</scope>
    <source>
        <strain evidence="2 3">GS1</strain>
    </source>
</reference>
<evidence type="ECO:0000313" key="2">
    <source>
        <dbReference type="EMBL" id="MQR00968.1"/>
    </source>
</evidence>
<evidence type="ECO:0000256" key="1">
    <source>
        <dbReference type="SAM" id="SignalP"/>
    </source>
</evidence>
<gene>
    <name evidence="2" type="ORF">GEV47_09765</name>
</gene>
<feature type="signal peptide" evidence="1">
    <location>
        <begin position="1"/>
        <end position="21"/>
    </location>
</feature>
<dbReference type="RefSeq" id="WP_153234573.1">
    <property type="nucleotide sequence ID" value="NZ_WINI01000004.1"/>
</dbReference>